<evidence type="ECO:0000313" key="1">
    <source>
        <dbReference type="EMBL" id="KAJ7756665.1"/>
    </source>
</evidence>
<dbReference type="AlphaFoldDB" id="A0AAD7NDS9"/>
<dbReference type="EMBL" id="JARKIB010000046">
    <property type="protein sequence ID" value="KAJ7756665.1"/>
    <property type="molecule type" value="Genomic_DNA"/>
</dbReference>
<protein>
    <submittedName>
        <fullName evidence="1">Uncharacterized protein</fullName>
    </submittedName>
</protein>
<organism evidence="1 2">
    <name type="scientific">Mycena metata</name>
    <dbReference type="NCBI Taxonomy" id="1033252"/>
    <lineage>
        <taxon>Eukaryota</taxon>
        <taxon>Fungi</taxon>
        <taxon>Dikarya</taxon>
        <taxon>Basidiomycota</taxon>
        <taxon>Agaricomycotina</taxon>
        <taxon>Agaricomycetes</taxon>
        <taxon>Agaricomycetidae</taxon>
        <taxon>Agaricales</taxon>
        <taxon>Marasmiineae</taxon>
        <taxon>Mycenaceae</taxon>
        <taxon>Mycena</taxon>
    </lineage>
</organism>
<sequence length="93" mass="10650">MFTQMRATYPDMPLICLCITAHSVHGQGEDPRFDMDMDAVSQQLANPDLRALMRSVSCNSNRLVAPDLDLLYSLIVEELVRDDHNYYGMRDLE</sequence>
<dbReference type="Proteomes" id="UP001215598">
    <property type="component" value="Unassembled WGS sequence"/>
</dbReference>
<evidence type="ECO:0000313" key="2">
    <source>
        <dbReference type="Proteomes" id="UP001215598"/>
    </source>
</evidence>
<proteinExistence type="predicted"/>
<keyword evidence="2" id="KW-1185">Reference proteome</keyword>
<comment type="caution">
    <text evidence="1">The sequence shown here is derived from an EMBL/GenBank/DDBJ whole genome shotgun (WGS) entry which is preliminary data.</text>
</comment>
<gene>
    <name evidence="1" type="ORF">B0H16DRAFT_1721730</name>
</gene>
<accession>A0AAD7NDS9</accession>
<reference evidence="1" key="1">
    <citation type="submission" date="2023-03" db="EMBL/GenBank/DDBJ databases">
        <title>Massive genome expansion in bonnet fungi (Mycena s.s.) driven by repeated elements and novel gene families across ecological guilds.</title>
        <authorList>
            <consortium name="Lawrence Berkeley National Laboratory"/>
            <person name="Harder C.B."/>
            <person name="Miyauchi S."/>
            <person name="Viragh M."/>
            <person name="Kuo A."/>
            <person name="Thoen E."/>
            <person name="Andreopoulos B."/>
            <person name="Lu D."/>
            <person name="Skrede I."/>
            <person name="Drula E."/>
            <person name="Henrissat B."/>
            <person name="Morin E."/>
            <person name="Kohler A."/>
            <person name="Barry K."/>
            <person name="LaButti K."/>
            <person name="Morin E."/>
            <person name="Salamov A."/>
            <person name="Lipzen A."/>
            <person name="Mereny Z."/>
            <person name="Hegedus B."/>
            <person name="Baldrian P."/>
            <person name="Stursova M."/>
            <person name="Weitz H."/>
            <person name="Taylor A."/>
            <person name="Grigoriev I.V."/>
            <person name="Nagy L.G."/>
            <person name="Martin F."/>
            <person name="Kauserud H."/>
        </authorList>
    </citation>
    <scope>NUCLEOTIDE SEQUENCE</scope>
    <source>
        <strain evidence="1">CBHHK182m</strain>
    </source>
</reference>
<name>A0AAD7NDS9_9AGAR</name>